<dbReference type="KEGG" id="mmx:MmarC6_1413"/>
<dbReference type="InterPro" id="IPR027417">
    <property type="entry name" value="P-loop_NTPase"/>
</dbReference>
<dbReference type="GO" id="GO:0051782">
    <property type="term" value="P:negative regulation of cell division"/>
    <property type="evidence" value="ECO:0007669"/>
    <property type="project" value="TreeGrafter"/>
</dbReference>
<reference evidence="2" key="1">
    <citation type="submission" date="2007-10" db="EMBL/GenBank/DDBJ databases">
        <title>Complete sequence of Methanococcus maripaludis C6.</title>
        <authorList>
            <consortium name="US DOE Joint Genome Institute"/>
            <person name="Copeland A."/>
            <person name="Lucas S."/>
            <person name="Lapidus A."/>
            <person name="Barry K."/>
            <person name="Glavina del Rio T."/>
            <person name="Dalin E."/>
            <person name="Tice H."/>
            <person name="Pitluck S."/>
            <person name="Clum A."/>
            <person name="Schmutz J."/>
            <person name="Larimer F."/>
            <person name="Land M."/>
            <person name="Hauser L."/>
            <person name="Kyrpides N."/>
            <person name="Mikhailova N."/>
            <person name="Sieprawska-Lupa M."/>
            <person name="Whitman W.B."/>
            <person name="Richardson P."/>
        </authorList>
    </citation>
    <scope>NUCLEOTIDE SEQUENCE [LARGE SCALE GENOMIC DNA]</scope>
    <source>
        <strain evidence="2">C6</strain>
    </source>
</reference>
<dbReference type="GO" id="GO:0005524">
    <property type="term" value="F:ATP binding"/>
    <property type="evidence" value="ECO:0007669"/>
    <property type="project" value="TreeGrafter"/>
</dbReference>
<dbReference type="PIRSF" id="PIRSF005647">
    <property type="entry name" value="CooC"/>
    <property type="match status" value="1"/>
</dbReference>
<dbReference type="SUPFAM" id="SSF52540">
    <property type="entry name" value="P-loop containing nucleoside triphosphate hydrolases"/>
    <property type="match status" value="1"/>
</dbReference>
<sequence length="258" mass="28307">MPKMIICGRGGCGKSTLITLMAQKIEEQGKKVLIVDSDESNLGLSTMVGTGPAEKTLMDYLGGRPFVMEKLMASMRKNWEEKVELFQECGLDELSSDFVSWNGNKGFMQIGKIEHSHEGCACPMGVIAKDFLNHVIVNDDEWVLVDTEAGVEHFGRGIVEGVDSVVMVIDPSNDAVLLSEKVSGLSKEAGKPFGVVLNRVDDETKTILQDAILEKNISIIGAIPYSKTMARENLKGNRLDNNMIEEDIGEILKKLESQ</sequence>
<dbReference type="eggNOG" id="arCOG00588">
    <property type="taxonomic scope" value="Archaea"/>
</dbReference>
<dbReference type="PhylomeDB" id="A9AA53"/>
<gene>
    <name evidence="2" type="ordered locus">MmarC6_1413</name>
</gene>
<evidence type="ECO:0000313" key="2">
    <source>
        <dbReference type="EMBL" id="ABX02226.1"/>
    </source>
</evidence>
<dbReference type="InterPro" id="IPR014433">
    <property type="entry name" value="CooC"/>
</dbReference>
<proteinExistence type="predicted"/>
<dbReference type="EMBL" id="CP000867">
    <property type="protein sequence ID" value="ABX02226.1"/>
    <property type="molecule type" value="Genomic_DNA"/>
</dbReference>
<dbReference type="GO" id="GO:0005829">
    <property type="term" value="C:cytosol"/>
    <property type="evidence" value="ECO:0007669"/>
    <property type="project" value="TreeGrafter"/>
</dbReference>
<evidence type="ECO:0000259" key="1">
    <source>
        <dbReference type="Pfam" id="PF01656"/>
    </source>
</evidence>
<dbReference type="Pfam" id="PF01656">
    <property type="entry name" value="CbiA"/>
    <property type="match status" value="1"/>
</dbReference>
<accession>A9AA53</accession>
<protein>
    <submittedName>
        <fullName evidence="2">Nitrogenase reductase related protein</fullName>
    </submittedName>
</protein>
<dbReference type="GO" id="GO:0016887">
    <property type="term" value="F:ATP hydrolysis activity"/>
    <property type="evidence" value="ECO:0007669"/>
    <property type="project" value="TreeGrafter"/>
</dbReference>
<dbReference type="AlphaFoldDB" id="A9AA53"/>
<dbReference type="InterPro" id="IPR002586">
    <property type="entry name" value="CobQ/CobB/MinD/ParA_Nub-bd_dom"/>
</dbReference>
<name>A9AA53_METM6</name>
<dbReference type="GO" id="GO:0009898">
    <property type="term" value="C:cytoplasmic side of plasma membrane"/>
    <property type="evidence" value="ECO:0007669"/>
    <property type="project" value="TreeGrafter"/>
</dbReference>
<dbReference type="Gene3D" id="3.40.50.300">
    <property type="entry name" value="P-loop containing nucleotide triphosphate hydrolases"/>
    <property type="match status" value="1"/>
</dbReference>
<dbReference type="InterPro" id="IPR050625">
    <property type="entry name" value="ParA/MinD_ATPase"/>
</dbReference>
<feature type="domain" description="CobQ/CobB/MinD/ParA nucleotide binding" evidence="1">
    <location>
        <begin position="4"/>
        <end position="236"/>
    </location>
</feature>
<dbReference type="STRING" id="444158.MmarC6_1413"/>
<dbReference type="HOGENOM" id="CLU_082962_1_0_2"/>
<dbReference type="PANTHER" id="PTHR43384">
    <property type="entry name" value="SEPTUM SITE-DETERMINING PROTEIN MIND HOMOLOG, CHLOROPLASTIC-RELATED"/>
    <property type="match status" value="1"/>
</dbReference>
<dbReference type="PANTHER" id="PTHR43384:SF3">
    <property type="entry name" value="AAA+ ATPASE DOMAIN-CONTAINING PROTEIN"/>
    <property type="match status" value="1"/>
</dbReference>
<organism evidence="2">
    <name type="scientific">Methanococcus maripaludis (strain C6 / ATCC BAA-1332)</name>
    <dbReference type="NCBI Taxonomy" id="444158"/>
    <lineage>
        <taxon>Archaea</taxon>
        <taxon>Methanobacteriati</taxon>
        <taxon>Methanobacteriota</taxon>
        <taxon>Methanomada group</taxon>
        <taxon>Methanococci</taxon>
        <taxon>Methanococcales</taxon>
        <taxon>Methanococcaceae</taxon>
        <taxon>Methanococcus</taxon>
    </lineage>
</organism>